<dbReference type="SUPFAM" id="SSF111352">
    <property type="entry name" value="Ammonium transporter"/>
    <property type="match status" value="1"/>
</dbReference>
<evidence type="ECO:0000313" key="9">
    <source>
        <dbReference type="WBParaSite" id="PTRK_0001151500.1"/>
    </source>
</evidence>
<feature type="transmembrane region" description="Helical" evidence="6">
    <location>
        <begin position="330"/>
        <end position="348"/>
    </location>
</feature>
<keyword evidence="8" id="KW-1185">Reference proteome</keyword>
<dbReference type="InterPro" id="IPR002229">
    <property type="entry name" value="RhesusRHD"/>
</dbReference>
<dbReference type="GO" id="GO:0008519">
    <property type="term" value="F:ammonium channel activity"/>
    <property type="evidence" value="ECO:0007669"/>
    <property type="project" value="InterPro"/>
</dbReference>
<accession>A0A0N4ZSN3</accession>
<evidence type="ECO:0000256" key="6">
    <source>
        <dbReference type="SAM" id="Phobius"/>
    </source>
</evidence>
<dbReference type="PRINTS" id="PR00342">
    <property type="entry name" value="RHESUSRHD"/>
</dbReference>
<feature type="domain" description="Ammonium transporter AmtB-like" evidence="7">
    <location>
        <begin position="41"/>
        <end position="403"/>
    </location>
</feature>
<dbReference type="PANTHER" id="PTHR11730">
    <property type="entry name" value="AMMONIUM TRANSPORTER"/>
    <property type="match status" value="1"/>
</dbReference>
<name>A0A0N4ZSN3_PARTI</name>
<feature type="transmembrane region" description="Helical" evidence="6">
    <location>
        <begin position="237"/>
        <end position="256"/>
    </location>
</feature>
<feature type="transmembrane region" description="Helical" evidence="6">
    <location>
        <begin position="110"/>
        <end position="130"/>
    </location>
</feature>
<feature type="transmembrane region" description="Helical" evidence="6">
    <location>
        <begin position="44"/>
        <end position="65"/>
    </location>
</feature>
<dbReference type="Gene3D" id="1.10.3430.10">
    <property type="entry name" value="Ammonium transporter AmtB like domains"/>
    <property type="match status" value="1"/>
</dbReference>
<feature type="transmembrane region" description="Helical" evidence="6">
    <location>
        <begin position="137"/>
        <end position="156"/>
    </location>
</feature>
<dbReference type="STRING" id="131310.A0A0N4ZSN3"/>
<dbReference type="Proteomes" id="UP000038045">
    <property type="component" value="Unplaced"/>
</dbReference>
<dbReference type="WBParaSite" id="PTRK_0001151500.1">
    <property type="protein sequence ID" value="PTRK_0001151500.1"/>
    <property type="gene ID" value="PTRK_0001151500"/>
</dbReference>
<organism evidence="8 9">
    <name type="scientific">Parastrongyloides trichosuri</name>
    <name type="common">Possum-specific nematode worm</name>
    <dbReference type="NCBI Taxonomy" id="131310"/>
    <lineage>
        <taxon>Eukaryota</taxon>
        <taxon>Metazoa</taxon>
        <taxon>Ecdysozoa</taxon>
        <taxon>Nematoda</taxon>
        <taxon>Chromadorea</taxon>
        <taxon>Rhabditida</taxon>
        <taxon>Tylenchina</taxon>
        <taxon>Panagrolaimomorpha</taxon>
        <taxon>Strongyloidoidea</taxon>
        <taxon>Strongyloididae</taxon>
        <taxon>Parastrongyloides</taxon>
    </lineage>
</organism>
<dbReference type="PANTHER" id="PTHR11730:SF60">
    <property type="entry name" value="RH50, ISOFORM D"/>
    <property type="match status" value="1"/>
</dbReference>
<feature type="transmembrane region" description="Helical" evidence="6">
    <location>
        <begin position="268"/>
        <end position="286"/>
    </location>
</feature>
<evidence type="ECO:0000259" key="7">
    <source>
        <dbReference type="Pfam" id="PF00909"/>
    </source>
</evidence>
<dbReference type="AlphaFoldDB" id="A0A0N4ZSN3"/>
<evidence type="ECO:0000256" key="3">
    <source>
        <dbReference type="ARBA" id="ARBA00022692"/>
    </source>
</evidence>
<comment type="similarity">
    <text evidence="2">Belongs to the ammonium transporter (TC 2.A.49) family. Rh subfamily.</text>
</comment>
<feature type="transmembrane region" description="Helical" evidence="6">
    <location>
        <begin position="72"/>
        <end position="90"/>
    </location>
</feature>
<dbReference type="InterPro" id="IPR024041">
    <property type="entry name" value="NH4_transpt_AmtB-like_dom"/>
</dbReference>
<feature type="transmembrane region" description="Helical" evidence="6">
    <location>
        <begin position="198"/>
        <end position="217"/>
    </location>
</feature>
<dbReference type="Pfam" id="PF00909">
    <property type="entry name" value="Ammonium_transp"/>
    <property type="match status" value="1"/>
</dbReference>
<keyword evidence="4 6" id="KW-1133">Transmembrane helix</keyword>
<dbReference type="FunFam" id="1.10.3430.10:FF:000012">
    <property type="entry name" value="Rh type C glycoprotein"/>
    <property type="match status" value="1"/>
</dbReference>
<evidence type="ECO:0000256" key="4">
    <source>
        <dbReference type="ARBA" id="ARBA00022989"/>
    </source>
</evidence>
<feature type="transmembrane region" description="Helical" evidence="6">
    <location>
        <begin position="292"/>
        <end position="309"/>
    </location>
</feature>
<proteinExistence type="inferred from homology"/>
<feature type="transmembrane region" description="Helical" evidence="6">
    <location>
        <begin position="373"/>
        <end position="398"/>
    </location>
</feature>
<feature type="transmembrane region" description="Helical" evidence="6">
    <location>
        <begin position="168"/>
        <end position="186"/>
    </location>
</feature>
<comment type="subcellular location">
    <subcellularLocation>
        <location evidence="1">Membrane</location>
        <topology evidence="1">Multi-pass membrane protein</topology>
    </subcellularLocation>
</comment>
<evidence type="ECO:0000256" key="5">
    <source>
        <dbReference type="ARBA" id="ARBA00023136"/>
    </source>
</evidence>
<keyword evidence="3 6" id="KW-0812">Transmembrane</keyword>
<sequence length="444" mass="48785">MTELKKNNNFIILLSIFHIAFIILFAIFTKFPKKNGQENATENYLYFTDINAMIFIGFGFLMTFLRRYGFSAVGVNMLLACTTIEWSIIIRGLLSEHFVEHGYFTLDINSIIYGDISAAVILISMGAVLGKLSPVQYLIMAIFEVPAALVTEHVIVEILHVSDCGGSIVVHVFGAYFGLAIAKVLNRDGIQKSNHEGSIYHSDIFAMIGTLVLWIFWGSFNAALASGEEAKRRCLINTMLSLSAATIATFITSQFVNKHRKFDMVHMANSTLAGGVAIGTVANLVLDPFISLIIGTIAGCISVLGYEYITPALSKKAGIHDTCGVGNLHGIPGIIAGISSIVLAFVYTSEDYDIELFDIYPALKNGRTMSSQALYQLLGLGLSFFSSIITGAITAVILRLKIFDQVPDEDLFSDERYYHTPSDFDFTTRIIGHIDNVEITEKTI</sequence>
<feature type="transmembrane region" description="Helical" evidence="6">
    <location>
        <begin position="12"/>
        <end position="32"/>
    </location>
</feature>
<evidence type="ECO:0000256" key="1">
    <source>
        <dbReference type="ARBA" id="ARBA00004141"/>
    </source>
</evidence>
<protein>
    <submittedName>
        <fullName evidence="9">Ammonium_transp domain-containing protein</fullName>
    </submittedName>
</protein>
<dbReference type="GO" id="GO:0097272">
    <property type="term" value="P:ammonium homeostasis"/>
    <property type="evidence" value="ECO:0007669"/>
    <property type="project" value="TreeGrafter"/>
</dbReference>
<dbReference type="GO" id="GO:0005886">
    <property type="term" value="C:plasma membrane"/>
    <property type="evidence" value="ECO:0007669"/>
    <property type="project" value="InterPro"/>
</dbReference>
<keyword evidence="5 6" id="KW-0472">Membrane</keyword>
<reference evidence="9" key="1">
    <citation type="submission" date="2017-02" db="UniProtKB">
        <authorList>
            <consortium name="WormBaseParasite"/>
        </authorList>
    </citation>
    <scope>IDENTIFICATION</scope>
</reference>
<evidence type="ECO:0000256" key="2">
    <source>
        <dbReference type="ARBA" id="ARBA00011036"/>
    </source>
</evidence>
<evidence type="ECO:0000313" key="8">
    <source>
        <dbReference type="Proteomes" id="UP000038045"/>
    </source>
</evidence>
<dbReference type="InterPro" id="IPR029020">
    <property type="entry name" value="Ammonium/urea_transptr"/>
</dbReference>